<proteinExistence type="predicted"/>
<comment type="caution">
    <text evidence="2">The sequence shown here is derived from an EMBL/GenBank/DDBJ whole genome shotgun (WGS) entry which is preliminary data.</text>
</comment>
<dbReference type="Proteomes" id="UP000677913">
    <property type="component" value="Unassembled WGS sequence"/>
</dbReference>
<dbReference type="AlphaFoldDB" id="A0A8J7WQ06"/>
<feature type="transmembrane region" description="Helical" evidence="1">
    <location>
        <begin position="75"/>
        <end position="95"/>
    </location>
</feature>
<dbReference type="EMBL" id="JAGSXH010000080">
    <property type="protein sequence ID" value="MBS2965373.1"/>
    <property type="molecule type" value="Genomic_DNA"/>
</dbReference>
<feature type="transmembrane region" description="Helical" evidence="1">
    <location>
        <begin position="107"/>
        <end position="126"/>
    </location>
</feature>
<keyword evidence="3" id="KW-1185">Reference proteome</keyword>
<evidence type="ECO:0000313" key="3">
    <source>
        <dbReference type="Proteomes" id="UP000677913"/>
    </source>
</evidence>
<protein>
    <submittedName>
        <fullName evidence="2">Uncharacterized protein</fullName>
    </submittedName>
</protein>
<reference evidence="2" key="1">
    <citation type="submission" date="2021-04" db="EMBL/GenBank/DDBJ databases">
        <title>Genome based classification of Actinospica acidithermotolerans sp. nov., an actinobacterium isolated from an Indonesian hot spring.</title>
        <authorList>
            <person name="Kusuma A.B."/>
            <person name="Putra K.E."/>
            <person name="Nafisah S."/>
            <person name="Loh J."/>
            <person name="Nouioui I."/>
            <person name="Goodfellow M."/>
        </authorList>
    </citation>
    <scope>NUCLEOTIDE SEQUENCE</scope>
    <source>
        <strain evidence="2">DSM 45618</strain>
    </source>
</reference>
<gene>
    <name evidence="2" type="ORF">KGA66_20145</name>
</gene>
<organism evidence="2 3">
    <name type="scientific">Actinocrinis puniceicyclus</name>
    <dbReference type="NCBI Taxonomy" id="977794"/>
    <lineage>
        <taxon>Bacteria</taxon>
        <taxon>Bacillati</taxon>
        <taxon>Actinomycetota</taxon>
        <taxon>Actinomycetes</taxon>
        <taxon>Catenulisporales</taxon>
        <taxon>Actinospicaceae</taxon>
        <taxon>Actinocrinis</taxon>
    </lineage>
</organism>
<accession>A0A8J7WQ06</accession>
<name>A0A8J7WQ06_9ACTN</name>
<feature type="transmembrane region" description="Helical" evidence="1">
    <location>
        <begin position="44"/>
        <end position="63"/>
    </location>
</feature>
<evidence type="ECO:0000256" key="1">
    <source>
        <dbReference type="SAM" id="Phobius"/>
    </source>
</evidence>
<keyword evidence="1" id="KW-0812">Transmembrane</keyword>
<dbReference type="RefSeq" id="WP_211469732.1">
    <property type="nucleotide sequence ID" value="NZ_JAGSXH010000080.1"/>
</dbReference>
<feature type="transmembrane region" description="Helical" evidence="1">
    <location>
        <begin position="132"/>
        <end position="152"/>
    </location>
</feature>
<sequence>MAHKLRRVVSGHLHDLACSIAPPQEQACAQQAARGEVVTPTRELVLLAPAYVALLVLLGFMAFDTVLGNGLTVAGAPDLTSAGGSLAALVLGLVINPRRGDFWALQTMAWLTLVFATVAVAALAVWKLFDYHHFAAGTVLAAAVSGFGGLFVDATRITHRLTNTRGQ</sequence>
<keyword evidence="1" id="KW-1133">Transmembrane helix</keyword>
<evidence type="ECO:0000313" key="2">
    <source>
        <dbReference type="EMBL" id="MBS2965373.1"/>
    </source>
</evidence>
<keyword evidence="1" id="KW-0472">Membrane</keyword>